<proteinExistence type="predicted"/>
<dbReference type="AlphaFoldDB" id="A0A5E6WVJ7"/>
<reference evidence="2 3" key="1">
    <citation type="submission" date="2019-09" db="EMBL/GenBank/DDBJ databases">
        <authorList>
            <person name="Chandra G."/>
            <person name="Truman W A."/>
        </authorList>
    </citation>
    <scope>NUCLEOTIDE SEQUENCE [LARGE SCALE GENOMIC DNA]</scope>
    <source>
        <strain evidence="2">PS631</strain>
    </source>
</reference>
<feature type="region of interest" description="Disordered" evidence="1">
    <location>
        <begin position="1049"/>
        <end position="1083"/>
    </location>
</feature>
<dbReference type="Proteomes" id="UP000399692">
    <property type="component" value="Unassembled WGS sequence"/>
</dbReference>
<evidence type="ECO:0000313" key="3">
    <source>
        <dbReference type="Proteomes" id="UP000399692"/>
    </source>
</evidence>
<sequence length="1263" mass="133801">MRRVAQLEVEGEVGITFLRSFGSDGHSRGVDGVFDSNSSVCAGQIDGFEVTAIDRSDGRSDFTAVFVDVFDVGVRDLEGALAIGANVDGVVSATDIYSQSRGAASLRRVAQLEVEGEVCITFFSWHRGHGNSRGVDSVFDGDGGGCTTQVNSLVVAAVHFSNGCSDLAWIDVNVCAVGVRHQQGAFTRSIDINGVIGATDINGQCGGAAGLRRIAQLEVERQVGVTFFRRHSCYSNGRSVDGVFDSDRGGCASQVYSHEVTAVHLGDSCGDFTWINVDVSAVCIWYQQGTFTRRIDIDGVIGATDVNGDRGGAAGLRWIAQLEVEGEIRITFFRWLSRDYNSGGLDNVFDSYCSRSSGEVNGLKITAPHFSDGRGHLARVDVCVGGVGVGHQQGAFAGCVYINGVDRATNVNGQASGTARLRRIAQLEVEGEVGITLLSWLGSNSHRRGVDGVLDSNRGGRASQIDCFEVATVHSSDGCSDFAAVFVNVFNVGVRHLKGALAIGTNADGVVSATDVHGQCGAAAGLRRIAQLEVEGEVGITLLRWLGSNSHRRGVDRVLDSNRGGRASQVDGFEVATVHSSDGCSDFAAVFVNVFNVGVRHLKSALAIGANADGVVSATDVDGQCGAAAGLRRVAQLEVEGEIRVTLLRWLGSNSHGRGVDRVLDSNRGGRASQINGFKVTAIDRSDSCSDFAAVFVNVFNVGVRHLKGALAIGTNADGVVSATDVHGQRRGAAGLRRVAQLEVEGEIRVTLLRRLGSNSHGRGVDGVLDSNSGGRASQVDCFEVATVHSSDGCSDFAAVFVNVSNVGVWHQQGAFTRSIDINGVVSATNVNGESRGAAGLRRVAQLEIEGEVGIAFLCWHRGHGNSRGVDSVFDSDSGGRARQVDGLEVATIYAGHSCGDRRRIDVDIAAVGIRDHQRAFTAGINGNGVVGTAHVHGQGGRATGLGRVAQLEVEGEVRVAFLRRLGGHRYRCGVNGVDDLGDRRGWVRHNDQTTTGGAGDGDGNLAAVDVRGIVRRDRDIDRAGGLACTDDDDLAIGESNGQVGQRRLANGRGVNDDATRLGDRRRSRQCHPGGNRRGHRRSYGRISRGAIVDIGIDSAWLQVGGKRLEADRASRETNSRVDRACSLLKHHKGVTAASRAAITGRSRARRRCFKLGGRVGASGDGLLQFFDRGRCLCGGLTQIGTAVRSVRTPLRVAAQVEHAAIGQLQSYRATWAGQDLLARHQTVAFNQNATKALWGYRDDLANNAFDDGNNTAHWTLRI</sequence>
<evidence type="ECO:0000313" key="2">
    <source>
        <dbReference type="EMBL" id="VVN32051.1"/>
    </source>
</evidence>
<name>A0A5E6WVJ7_PSEFL</name>
<organism evidence="2 3">
    <name type="scientific">Pseudomonas fluorescens</name>
    <dbReference type="NCBI Taxonomy" id="294"/>
    <lineage>
        <taxon>Bacteria</taxon>
        <taxon>Pseudomonadati</taxon>
        <taxon>Pseudomonadota</taxon>
        <taxon>Gammaproteobacteria</taxon>
        <taxon>Pseudomonadales</taxon>
        <taxon>Pseudomonadaceae</taxon>
        <taxon>Pseudomonas</taxon>
    </lineage>
</organism>
<accession>A0A5E6WVJ7</accession>
<evidence type="ECO:0000256" key="1">
    <source>
        <dbReference type="SAM" id="MobiDB-lite"/>
    </source>
</evidence>
<protein>
    <submittedName>
        <fullName evidence="2">Uncharacterized protein</fullName>
    </submittedName>
</protein>
<feature type="compositionally biased region" description="Basic residues" evidence="1">
    <location>
        <begin position="1066"/>
        <end position="1083"/>
    </location>
</feature>
<feature type="compositionally biased region" description="Basic and acidic residues" evidence="1">
    <location>
        <begin position="1055"/>
        <end position="1065"/>
    </location>
</feature>
<gene>
    <name evidence="2" type="ORF">PS631_04959</name>
</gene>
<dbReference type="EMBL" id="CABVHF010000034">
    <property type="protein sequence ID" value="VVN32051.1"/>
    <property type="molecule type" value="Genomic_DNA"/>
</dbReference>